<accession>A0A4R4Y425</accession>
<feature type="region of interest" description="Disordered" evidence="1">
    <location>
        <begin position="27"/>
        <end position="63"/>
    </location>
</feature>
<dbReference type="Proteomes" id="UP000295302">
    <property type="component" value="Unassembled WGS sequence"/>
</dbReference>
<dbReference type="AlphaFoldDB" id="A0A4R4Y425"/>
<evidence type="ECO:0000313" key="2">
    <source>
        <dbReference type="EMBL" id="TDD39148.1"/>
    </source>
</evidence>
<evidence type="ECO:0000313" key="3">
    <source>
        <dbReference type="Proteomes" id="UP000295302"/>
    </source>
</evidence>
<protein>
    <submittedName>
        <fullName evidence="2">Uncharacterized protein</fullName>
    </submittedName>
</protein>
<gene>
    <name evidence="2" type="ORF">E1286_35630</name>
</gene>
<dbReference type="EMBL" id="SMKQ01000170">
    <property type="protein sequence ID" value="TDD39148.1"/>
    <property type="molecule type" value="Genomic_DNA"/>
</dbReference>
<keyword evidence="3" id="KW-1185">Reference proteome</keyword>
<sequence length="63" mass="7020">MNTRLKRPDGSQRKLAVIATGELMEGNGRLPAYTAPWSSPDRAGGDPRNRQRDPIYGNALRRL</sequence>
<reference evidence="2 3" key="1">
    <citation type="submission" date="2019-03" db="EMBL/GenBank/DDBJ databases">
        <title>Draft genome sequences of novel Actinobacteria.</title>
        <authorList>
            <person name="Sahin N."/>
            <person name="Ay H."/>
            <person name="Saygin H."/>
        </authorList>
    </citation>
    <scope>NUCLEOTIDE SEQUENCE [LARGE SCALE GENOMIC DNA]</scope>
    <source>
        <strain evidence="2 3">CH32</strain>
    </source>
</reference>
<comment type="caution">
    <text evidence="2">The sequence shown here is derived from an EMBL/GenBank/DDBJ whole genome shotgun (WGS) entry which is preliminary data.</text>
</comment>
<name>A0A4R4Y425_9ACTN</name>
<dbReference type="RefSeq" id="WP_132619704.1">
    <property type="nucleotide sequence ID" value="NZ_SMKQ01000170.1"/>
</dbReference>
<proteinExistence type="predicted"/>
<feature type="compositionally biased region" description="Basic and acidic residues" evidence="1">
    <location>
        <begin position="43"/>
        <end position="53"/>
    </location>
</feature>
<evidence type="ECO:0000256" key="1">
    <source>
        <dbReference type="SAM" id="MobiDB-lite"/>
    </source>
</evidence>
<organism evidence="2 3">
    <name type="scientific">Nonomuraea terrae</name>
    <dbReference type="NCBI Taxonomy" id="2530383"/>
    <lineage>
        <taxon>Bacteria</taxon>
        <taxon>Bacillati</taxon>
        <taxon>Actinomycetota</taxon>
        <taxon>Actinomycetes</taxon>
        <taxon>Streptosporangiales</taxon>
        <taxon>Streptosporangiaceae</taxon>
        <taxon>Nonomuraea</taxon>
    </lineage>
</organism>
<dbReference type="OrthoDB" id="6204818at2"/>